<proteinExistence type="predicted"/>
<gene>
    <name evidence="1" type="ORF">QAD02_010411</name>
</gene>
<comment type="caution">
    <text evidence="1">The sequence shown here is derived from an EMBL/GenBank/DDBJ whole genome shotgun (WGS) entry which is preliminary data.</text>
</comment>
<name>A0ACC2NYK3_9HYME</name>
<accession>A0ACC2NYK3</accession>
<dbReference type="Proteomes" id="UP001239111">
    <property type="component" value="Chromosome 2"/>
</dbReference>
<protein>
    <submittedName>
        <fullName evidence="1">Uncharacterized protein</fullName>
    </submittedName>
</protein>
<reference evidence="1" key="1">
    <citation type="submission" date="2023-04" db="EMBL/GenBank/DDBJ databases">
        <title>A chromosome-level genome assembly of the parasitoid wasp Eretmocerus hayati.</title>
        <authorList>
            <person name="Zhong Y."/>
            <person name="Liu S."/>
            <person name="Liu Y."/>
        </authorList>
    </citation>
    <scope>NUCLEOTIDE SEQUENCE</scope>
    <source>
        <strain evidence="1">ZJU_SS_LIU_2023</strain>
    </source>
</reference>
<sequence>MSSSESELEEGLEIVPQEIRDKAKDITFNLLPPKSKQTYVATYNAFKKWRRSINSNSFCKDVLLNYFEILSKQYAAPSLWAHHSMLKSTISAFNNIDIGKYKRLPAFIKRVNEGYTKKKSEVFTKAEISRFLSLAPNDTFLFKKVALIFGVAGALRREEFTKVEMCHITDGVDSEGNPYLLIKILKTKNKIPRSFVINDYQLYNLCKLYMKSRPEGCTETRFFLRYSDGKCCNQAVGINTFGKLPRQIAEYLKLPNAAGFTGHALRRTSATLFIDSGGGITALKRHGGWKSNTTAEGYLADSYSSKSDICQKICSGIIINDSNCTSARLPTNPRKNVGPKSSAGPSTSDKNLKVCSNQLRNDVQNIQATPVILQKKHCSSSRTATNPSKNVTLKPFACPSRLDKDPGTCTNRLQNDAQTIQALPIISQKVQLVQKLDHINLKQSGFPNEIENLIQEAEIIFDGETHLDLVSQEVNLSTGSPTRTPSQSTRSPTRVPLQSMNQPDRFQGNIHITRKRNITSETICAPHSPKQQIITTERKVPVHYHPDIGLYVEEDMESFSNNPIVFNNCHVVIDGSYNSHVFNNCTISDAAQQPKD</sequence>
<evidence type="ECO:0000313" key="1">
    <source>
        <dbReference type="EMBL" id="KAJ8674625.1"/>
    </source>
</evidence>
<keyword evidence="2" id="KW-1185">Reference proteome</keyword>
<evidence type="ECO:0000313" key="2">
    <source>
        <dbReference type="Proteomes" id="UP001239111"/>
    </source>
</evidence>
<dbReference type="EMBL" id="CM056742">
    <property type="protein sequence ID" value="KAJ8674625.1"/>
    <property type="molecule type" value="Genomic_DNA"/>
</dbReference>
<organism evidence="1 2">
    <name type="scientific">Eretmocerus hayati</name>
    <dbReference type="NCBI Taxonomy" id="131215"/>
    <lineage>
        <taxon>Eukaryota</taxon>
        <taxon>Metazoa</taxon>
        <taxon>Ecdysozoa</taxon>
        <taxon>Arthropoda</taxon>
        <taxon>Hexapoda</taxon>
        <taxon>Insecta</taxon>
        <taxon>Pterygota</taxon>
        <taxon>Neoptera</taxon>
        <taxon>Endopterygota</taxon>
        <taxon>Hymenoptera</taxon>
        <taxon>Apocrita</taxon>
        <taxon>Proctotrupomorpha</taxon>
        <taxon>Chalcidoidea</taxon>
        <taxon>Aphelinidae</taxon>
        <taxon>Aphelininae</taxon>
        <taxon>Eretmocerus</taxon>
    </lineage>
</organism>